<protein>
    <submittedName>
        <fullName evidence="1">Uncharacterized protein</fullName>
    </submittedName>
</protein>
<sequence>MATVYTDEDADRDGILEREWRAYQYNITDECEEAWEEVHGEPTRYRTREEELDDWNEEMADSLTIMFHTDFTYTRTTCREYEDLPAYWLCYGEQLGSAYDSDAEYTYHGTML</sequence>
<evidence type="ECO:0000313" key="2">
    <source>
        <dbReference type="Proteomes" id="UP000472372"/>
    </source>
</evidence>
<accession>A0A6S6W6X3</accession>
<proteinExistence type="predicted"/>
<dbReference type="EMBL" id="HG992983">
    <property type="protein sequence ID" value="CAE7192098.1"/>
    <property type="molecule type" value="Genomic_DNA"/>
</dbReference>
<reference evidence="1" key="1">
    <citation type="submission" date="2021-02" db="EMBL/GenBank/DDBJ databases">
        <authorList>
            <person name="Syme A R."/>
            <person name="Syme A R."/>
            <person name="Moolhuijzen P."/>
        </authorList>
    </citation>
    <scope>NUCLEOTIDE SEQUENCE</scope>
    <source>
        <strain evidence="1">W1-1</strain>
    </source>
</reference>
<name>A0A6S6W6X3_9PLEO</name>
<gene>
    <name evidence="1" type="ORF">PTTW11_07486</name>
</gene>
<dbReference type="AlphaFoldDB" id="A0A6S6W6X3"/>
<organism evidence="1 2">
    <name type="scientific">Pyrenophora teres f. teres</name>
    <dbReference type="NCBI Taxonomy" id="97479"/>
    <lineage>
        <taxon>Eukaryota</taxon>
        <taxon>Fungi</taxon>
        <taxon>Dikarya</taxon>
        <taxon>Ascomycota</taxon>
        <taxon>Pezizomycotina</taxon>
        <taxon>Dothideomycetes</taxon>
        <taxon>Pleosporomycetidae</taxon>
        <taxon>Pleosporales</taxon>
        <taxon>Pleosporineae</taxon>
        <taxon>Pleosporaceae</taxon>
        <taxon>Pyrenophora</taxon>
    </lineage>
</organism>
<dbReference type="Proteomes" id="UP000472372">
    <property type="component" value="Chromosome 7"/>
</dbReference>
<evidence type="ECO:0000313" key="1">
    <source>
        <dbReference type="EMBL" id="CAE7192098.1"/>
    </source>
</evidence>